<dbReference type="InterPro" id="IPR009936">
    <property type="entry name" value="DUF1468"/>
</dbReference>
<dbReference type="STRING" id="197479.BFW38_05280"/>
<evidence type="ECO:0000259" key="2">
    <source>
        <dbReference type="Pfam" id="PF07331"/>
    </source>
</evidence>
<comment type="caution">
    <text evidence="3">The sequence shown here is derived from an EMBL/GenBank/DDBJ whole genome shotgun (WGS) entry which is preliminary data.</text>
</comment>
<protein>
    <submittedName>
        <fullName evidence="3">Tripartite tricarboxylate transporter</fullName>
    </submittedName>
</protein>
<feature type="transmembrane region" description="Helical" evidence="1">
    <location>
        <begin position="100"/>
        <end position="117"/>
    </location>
</feature>
<dbReference type="AlphaFoldDB" id="A0A1E2VE01"/>
<name>A0A1E2VE01_9GAMM</name>
<gene>
    <name evidence="3" type="ORF">BFW38_05280</name>
</gene>
<feature type="transmembrane region" description="Helical" evidence="1">
    <location>
        <begin position="26"/>
        <end position="45"/>
    </location>
</feature>
<dbReference type="Pfam" id="PF07331">
    <property type="entry name" value="TctB"/>
    <property type="match status" value="1"/>
</dbReference>
<organism evidence="3 4">
    <name type="scientific">Terasakiispira papahanaumokuakeensis</name>
    <dbReference type="NCBI Taxonomy" id="197479"/>
    <lineage>
        <taxon>Bacteria</taxon>
        <taxon>Pseudomonadati</taxon>
        <taxon>Pseudomonadota</taxon>
        <taxon>Gammaproteobacteria</taxon>
        <taxon>Oceanospirillales</taxon>
        <taxon>Terasakiispira</taxon>
    </lineage>
</organism>
<keyword evidence="4" id="KW-1185">Reference proteome</keyword>
<accession>A0A1E2VE01</accession>
<dbReference type="Proteomes" id="UP000094291">
    <property type="component" value="Unassembled WGS sequence"/>
</dbReference>
<evidence type="ECO:0000313" key="3">
    <source>
        <dbReference type="EMBL" id="ODC05207.1"/>
    </source>
</evidence>
<reference evidence="3 4" key="1">
    <citation type="submission" date="2016-08" db="EMBL/GenBank/DDBJ databases">
        <authorList>
            <person name="Seilhamer J.J."/>
        </authorList>
    </citation>
    <scope>NUCLEOTIDE SEQUENCE [LARGE SCALE GENOMIC DNA]</scope>
    <source>
        <strain evidence="3 4">PH27A</strain>
    </source>
</reference>
<feature type="transmembrane region" description="Helical" evidence="1">
    <location>
        <begin position="73"/>
        <end position="94"/>
    </location>
</feature>
<evidence type="ECO:0000313" key="4">
    <source>
        <dbReference type="Proteomes" id="UP000094291"/>
    </source>
</evidence>
<keyword evidence="1" id="KW-0812">Transmembrane</keyword>
<feature type="transmembrane region" description="Helical" evidence="1">
    <location>
        <begin position="129"/>
        <end position="149"/>
    </location>
</feature>
<dbReference type="RefSeq" id="WP_069000228.1">
    <property type="nucleotide sequence ID" value="NZ_MDTQ01000001.1"/>
</dbReference>
<dbReference type="EMBL" id="MDTQ01000001">
    <property type="protein sequence ID" value="ODC05207.1"/>
    <property type="molecule type" value="Genomic_DNA"/>
</dbReference>
<proteinExistence type="predicted"/>
<dbReference type="OrthoDB" id="6088936at2"/>
<sequence length="152" mass="17399">MSQLVSSQSMSSWLDVKIDFDQSHLFFPHIIIGLLIMMAVLIMALEGRRFMSRLKLGDVSFSLFQPGADKMRFFGTLILIVVYFWSMDAVGQLFPNMGMGFLLTSIPFILMMSLLYVHKFNRRKLLSIVLNAVIAPLVVWYVLGQWFAITLP</sequence>
<keyword evidence="1" id="KW-0472">Membrane</keyword>
<keyword evidence="1" id="KW-1133">Transmembrane helix</keyword>
<evidence type="ECO:0000256" key="1">
    <source>
        <dbReference type="SAM" id="Phobius"/>
    </source>
</evidence>
<feature type="domain" description="DUF1468" evidence="2">
    <location>
        <begin position="26"/>
        <end position="152"/>
    </location>
</feature>